<evidence type="ECO:0000256" key="6">
    <source>
        <dbReference type="ARBA" id="ARBA00023239"/>
    </source>
</evidence>
<evidence type="ECO:0000256" key="2">
    <source>
        <dbReference type="ARBA" id="ARBA00006217"/>
    </source>
</evidence>
<dbReference type="GO" id="GO:0004089">
    <property type="term" value="F:carbonate dehydratase activity"/>
    <property type="evidence" value="ECO:0007669"/>
    <property type="project" value="UniProtKB-EC"/>
</dbReference>
<gene>
    <name evidence="8" type="ORF">A45J_0733</name>
</gene>
<dbReference type="AlphaFoldDB" id="A0A5J4L135"/>
<dbReference type="FunFam" id="3.40.1050.10:FF:000003">
    <property type="entry name" value="Carbonic anhydrase"/>
    <property type="match status" value="1"/>
</dbReference>
<dbReference type="SUPFAM" id="SSF53056">
    <property type="entry name" value="beta-carbonic anhydrase, cab"/>
    <property type="match status" value="1"/>
</dbReference>
<protein>
    <recommendedName>
        <fullName evidence="3">carbonic anhydrase</fullName>
        <ecNumber evidence="3">4.2.1.1</ecNumber>
    </recommendedName>
</protein>
<comment type="similarity">
    <text evidence="2">Belongs to the beta-class carbonic anhydrase family.</text>
</comment>
<dbReference type="InterPro" id="IPR045066">
    <property type="entry name" value="Beta_CA_cladeB"/>
</dbReference>
<dbReference type="EMBL" id="BLAB01000001">
    <property type="protein sequence ID" value="GER93002.1"/>
    <property type="molecule type" value="Genomic_DNA"/>
</dbReference>
<dbReference type="GO" id="GO:0015976">
    <property type="term" value="P:carbon utilization"/>
    <property type="evidence" value="ECO:0007669"/>
    <property type="project" value="InterPro"/>
</dbReference>
<keyword evidence="4" id="KW-0479">Metal-binding</keyword>
<dbReference type="GO" id="GO:0008270">
    <property type="term" value="F:zinc ion binding"/>
    <property type="evidence" value="ECO:0007669"/>
    <property type="project" value="InterPro"/>
</dbReference>
<organism evidence="8">
    <name type="scientific">hot springs metagenome</name>
    <dbReference type="NCBI Taxonomy" id="433727"/>
    <lineage>
        <taxon>unclassified sequences</taxon>
        <taxon>metagenomes</taxon>
        <taxon>ecological metagenomes</taxon>
    </lineage>
</organism>
<dbReference type="Pfam" id="PF00484">
    <property type="entry name" value="Pro_CA"/>
    <property type="match status" value="1"/>
</dbReference>
<dbReference type="InterPro" id="IPR001765">
    <property type="entry name" value="Carbonic_anhydrase"/>
</dbReference>
<dbReference type="SMART" id="SM00947">
    <property type="entry name" value="Pro_CA"/>
    <property type="match status" value="1"/>
</dbReference>
<proteinExistence type="inferred from homology"/>
<evidence type="ECO:0000256" key="1">
    <source>
        <dbReference type="ARBA" id="ARBA00001947"/>
    </source>
</evidence>
<evidence type="ECO:0000256" key="4">
    <source>
        <dbReference type="ARBA" id="ARBA00022723"/>
    </source>
</evidence>
<dbReference type="PROSITE" id="PS00705">
    <property type="entry name" value="PROK_CO2_ANHYDRASE_2"/>
    <property type="match status" value="1"/>
</dbReference>
<name>A0A5J4L135_9ZZZZ</name>
<keyword evidence="6" id="KW-0456">Lyase</keyword>
<dbReference type="InterPro" id="IPR036874">
    <property type="entry name" value="Carbonic_anhydrase_sf"/>
</dbReference>
<reference evidence="8" key="1">
    <citation type="submission" date="2019-10" db="EMBL/GenBank/DDBJ databases">
        <title>Metagenomic sequencing of thiosulfate-disproportionating enrichment culture.</title>
        <authorList>
            <person name="Umezawa K."/>
            <person name="Kojima H."/>
            <person name="Fukui M."/>
        </authorList>
    </citation>
    <scope>NUCLEOTIDE SEQUENCE</scope>
    <source>
        <strain evidence="8">45J</strain>
    </source>
</reference>
<comment type="caution">
    <text evidence="8">The sequence shown here is derived from an EMBL/GenBank/DDBJ whole genome shotgun (WGS) entry which is preliminary data.</text>
</comment>
<dbReference type="PROSITE" id="PS00704">
    <property type="entry name" value="PROK_CO2_ANHYDRASE_1"/>
    <property type="match status" value="1"/>
</dbReference>
<evidence type="ECO:0000256" key="7">
    <source>
        <dbReference type="ARBA" id="ARBA00048348"/>
    </source>
</evidence>
<dbReference type="PANTHER" id="PTHR11002">
    <property type="entry name" value="CARBONIC ANHYDRASE"/>
    <property type="match status" value="1"/>
</dbReference>
<sequence>MEKLYKGIHEFKESHFKKEEDFFKRLSEEQAPEVLFITCSDSRVDPNLVTQSKPGELFIVRNVGNIIPPYDSIKDKNNVAAAIEFAVLSLKIKDIIVCGHSNCGAMQAIFKDEKELNNMPYLRDWLKLALPVKKMIERYYPNAQGESRQRIVEEENILAQLQNIQTYPFVAQALEQGSLHLHGWYYDIGSGSMFAYNPEKDIFEEIRYGKNA</sequence>
<evidence type="ECO:0000313" key="8">
    <source>
        <dbReference type="EMBL" id="GER93002.1"/>
    </source>
</evidence>
<evidence type="ECO:0000256" key="3">
    <source>
        <dbReference type="ARBA" id="ARBA00012925"/>
    </source>
</evidence>
<comment type="catalytic activity">
    <reaction evidence="7">
        <text>hydrogencarbonate + H(+) = CO2 + H2O</text>
        <dbReference type="Rhea" id="RHEA:10748"/>
        <dbReference type="ChEBI" id="CHEBI:15377"/>
        <dbReference type="ChEBI" id="CHEBI:15378"/>
        <dbReference type="ChEBI" id="CHEBI:16526"/>
        <dbReference type="ChEBI" id="CHEBI:17544"/>
        <dbReference type="EC" id="4.2.1.1"/>
    </reaction>
</comment>
<dbReference type="InterPro" id="IPR015892">
    <property type="entry name" value="Carbonic_anhydrase_CS"/>
</dbReference>
<dbReference type="PANTHER" id="PTHR11002:SF76">
    <property type="entry name" value="CARBONIC ANHYDRASE"/>
    <property type="match status" value="1"/>
</dbReference>
<evidence type="ECO:0000256" key="5">
    <source>
        <dbReference type="ARBA" id="ARBA00022833"/>
    </source>
</evidence>
<accession>A0A5J4L135</accession>
<dbReference type="CDD" id="cd00884">
    <property type="entry name" value="beta_CA_cladeB"/>
    <property type="match status" value="1"/>
</dbReference>
<dbReference type="Gene3D" id="3.40.1050.10">
    <property type="entry name" value="Carbonic anhydrase"/>
    <property type="match status" value="1"/>
</dbReference>
<dbReference type="EC" id="4.2.1.1" evidence="3"/>
<keyword evidence="5" id="KW-0862">Zinc</keyword>
<comment type="cofactor">
    <cofactor evidence="1">
        <name>Zn(2+)</name>
        <dbReference type="ChEBI" id="CHEBI:29105"/>
    </cofactor>
</comment>